<dbReference type="EnsemblFungi" id="CEF78068">
    <property type="protein sequence ID" value="CEF78068"/>
    <property type="gene ID" value="FGRRES_15179"/>
</dbReference>
<gene>
    <name evidence="2" type="ORF">FGRAMPH1_01T12531</name>
</gene>
<evidence type="ECO:0000313" key="3">
    <source>
        <dbReference type="EnsemblFungi" id="CEF78068"/>
    </source>
</evidence>
<keyword evidence="4" id="KW-1185">Reference proteome</keyword>
<reference key="3">
    <citation type="submission" date="2014-02" db="EMBL/GenBank/DDBJ databases">
        <title>A revised Fusarium graminearum genomic reference sequence using whole shotgun re-sequencing.</title>
        <authorList>
            <person name="King R."/>
            <person name="Urban M."/>
            <person name="Hassani-Pak K."/>
            <person name="Hammond-Kosack K."/>
        </authorList>
    </citation>
    <scope>NUCLEOTIDE SEQUENCE</scope>
    <source>
        <strain>PH-1</strain>
    </source>
</reference>
<dbReference type="EMBL" id="HG970333">
    <property type="protein sequence ID" value="CEF78068.1"/>
    <property type="molecule type" value="Genomic_DNA"/>
</dbReference>
<dbReference type="VEuPathDB" id="FungiDB:FGRAMPH1_01G12531"/>
<evidence type="ECO:0000256" key="1">
    <source>
        <dbReference type="SAM" id="MobiDB-lite"/>
    </source>
</evidence>
<accession>A0A0E0S3J3</accession>
<evidence type="ECO:0000313" key="4">
    <source>
        <dbReference type="Proteomes" id="UP000070720"/>
    </source>
</evidence>
<dbReference type="Proteomes" id="UP000070720">
    <property type="component" value="Chromosome 2"/>
</dbReference>
<reference evidence="3 4" key="1">
    <citation type="journal article" date="2007" name="Science">
        <title>The Fusarium graminearum genome reveals a link between localized polymorphism and pathogen specialization.</title>
        <authorList>
            <person name="Cuomo C.A."/>
            <person name="Gueldener U."/>
            <person name="Xu J.-R."/>
            <person name="Trail F."/>
            <person name="Turgeon B.G."/>
            <person name="Di Pietro A."/>
            <person name="Walton J.D."/>
            <person name="Ma L.-J."/>
            <person name="Baker S.E."/>
            <person name="Rep M."/>
            <person name="Adam G."/>
            <person name="Antoniw J."/>
            <person name="Baldwin T."/>
            <person name="Calvo S.E."/>
            <person name="Chang Y.-L."/>
            <person name="DeCaprio D."/>
            <person name="Gale L.R."/>
            <person name="Gnerre S."/>
            <person name="Goswami R.S."/>
            <person name="Hammond-Kosack K."/>
            <person name="Harris L.J."/>
            <person name="Hilburn K."/>
            <person name="Kennell J.C."/>
            <person name="Kroken S."/>
            <person name="Magnuson J.K."/>
            <person name="Mannhaupt G."/>
            <person name="Mauceli E.W."/>
            <person name="Mewes H.-W."/>
            <person name="Mitterbauer R."/>
            <person name="Muehlbauer G."/>
            <person name="Muensterkoetter M."/>
            <person name="Nelson D."/>
            <person name="O'Donnell K."/>
            <person name="Ouellet T."/>
            <person name="Qi W."/>
            <person name="Quesneville H."/>
            <person name="Roncero M.I.G."/>
            <person name="Seong K.-Y."/>
            <person name="Tetko I.V."/>
            <person name="Urban M."/>
            <person name="Waalwijk C."/>
            <person name="Ward T.J."/>
            <person name="Yao J."/>
            <person name="Birren B.W."/>
            <person name="Kistler H.C."/>
        </authorList>
    </citation>
    <scope>NUCLEOTIDE SEQUENCE [LARGE SCALE GENOMIC DNA]</scope>
    <source>
        <strain evidence="4">ATCC MYA-4620 / CBS 123657 / FGSC 9075 / NRRL 31084 / PH-1</strain>
        <strain evidence="3">PH-1 / ATCC MYA-4620 / FGSC 9075 / NRRL 31084</strain>
    </source>
</reference>
<organism evidence="3">
    <name type="scientific">Gibberella zeae (strain ATCC MYA-4620 / CBS 123657 / FGSC 9075 / NRRL 31084 / PH-1)</name>
    <name type="common">Wheat head blight fungus</name>
    <name type="synonym">Fusarium graminearum</name>
    <dbReference type="NCBI Taxonomy" id="229533"/>
    <lineage>
        <taxon>Eukaryota</taxon>
        <taxon>Fungi</taxon>
        <taxon>Dikarya</taxon>
        <taxon>Ascomycota</taxon>
        <taxon>Pezizomycotina</taxon>
        <taxon>Sordariomycetes</taxon>
        <taxon>Hypocreomycetidae</taxon>
        <taxon>Hypocreales</taxon>
        <taxon>Nectriaceae</taxon>
        <taxon>Fusarium</taxon>
    </lineage>
</organism>
<name>A0A0E0S3J3_GIBZE</name>
<dbReference type="AlphaFoldDB" id="A0A0E0S3J3"/>
<proteinExistence type="predicted"/>
<feature type="region of interest" description="Disordered" evidence="1">
    <location>
        <begin position="30"/>
        <end position="56"/>
    </location>
</feature>
<reference evidence="3 4" key="2">
    <citation type="journal article" date="2010" name="Nature">
        <title>Comparative genomics reveals mobile pathogenicity chromosomes in Fusarium.</title>
        <authorList>
            <person name="Ma L.J."/>
            <person name="van der Does H.C."/>
            <person name="Borkovich K.A."/>
            <person name="Coleman J.J."/>
            <person name="Daboussi M.J."/>
            <person name="Di Pietro A."/>
            <person name="Dufresne M."/>
            <person name="Freitag M."/>
            <person name="Grabherr M."/>
            <person name="Henrissat B."/>
            <person name="Houterman P.M."/>
            <person name="Kang S."/>
            <person name="Shim W.B."/>
            <person name="Woloshuk C."/>
            <person name="Xie X."/>
            <person name="Xu J.R."/>
            <person name="Antoniw J."/>
            <person name="Baker S.E."/>
            <person name="Bluhm B.H."/>
            <person name="Breakspear A."/>
            <person name="Brown D.W."/>
            <person name="Butchko R.A."/>
            <person name="Chapman S."/>
            <person name="Coulson R."/>
            <person name="Coutinho P.M."/>
            <person name="Danchin E.G."/>
            <person name="Diener A."/>
            <person name="Gale L.R."/>
            <person name="Gardiner D.M."/>
            <person name="Goff S."/>
            <person name="Hammond-Kosack K.E."/>
            <person name="Hilburn K."/>
            <person name="Hua-Van A."/>
            <person name="Jonkers W."/>
            <person name="Kazan K."/>
            <person name="Kodira C.D."/>
            <person name="Koehrsen M."/>
            <person name="Kumar L."/>
            <person name="Lee Y.H."/>
            <person name="Li L."/>
            <person name="Manners J.M."/>
            <person name="Miranda-Saavedra D."/>
            <person name="Mukherjee M."/>
            <person name="Park G."/>
            <person name="Park J."/>
            <person name="Park S.Y."/>
            <person name="Proctor R.H."/>
            <person name="Regev A."/>
            <person name="Ruiz-Roldan M.C."/>
            <person name="Sain D."/>
            <person name="Sakthikumar S."/>
            <person name="Sykes S."/>
            <person name="Schwartz D.C."/>
            <person name="Turgeon B.G."/>
            <person name="Wapinski I."/>
            <person name="Yoder O."/>
            <person name="Young S."/>
            <person name="Zeng Q."/>
            <person name="Zhou S."/>
            <person name="Galagan J."/>
            <person name="Cuomo C.A."/>
            <person name="Kistler H.C."/>
            <person name="Rep M."/>
        </authorList>
    </citation>
    <scope>GENOME REANNOTATION</scope>
    <source>
        <strain evidence="4">ATCC MYA-4620 / CBS 123657 / FGSC 9075 / NRRL 31084 / PH-1</strain>
        <strain evidence="3">PH-1 / ATCC MYA-4620 / FGSC 9075 / NRRL 31084</strain>
    </source>
</reference>
<reference evidence="2 4" key="4">
    <citation type="journal article" date="2015" name="BMC Genomics">
        <title>The completed genome sequence of the pathogenic ascomycete fungus Fusarium graminearum.</title>
        <authorList>
            <person name="King R."/>
            <person name="Urban M."/>
            <person name="Hammond-Kosack M.C."/>
            <person name="Hassani-Pak K."/>
            <person name="Hammond-Kosack K.E."/>
        </authorList>
    </citation>
    <scope>NUCLEOTIDE SEQUENCE [LARGE SCALE GENOMIC DNA]</scope>
    <source>
        <strain evidence="4">ATCC MYA-4620 / CBS 123657 / FGSC 9075 / NRRL 31084 / PH-1</strain>
        <strain evidence="2">PH-1</strain>
    </source>
</reference>
<evidence type="ECO:0000313" key="2">
    <source>
        <dbReference type="EMBL" id="CEF78068.1"/>
    </source>
</evidence>
<sequence>MEERVSHSTINDATTRTQILLFMQSSKKNNQLCQSTTPGVEPGISRESDAEGPKSSALAIRPRGLIKFDEVLAGNRGHQHWDCVVLVCSHIQEELQNIGRCEELSLGATPIVTTNAKTKTAMAQTLA</sequence>
<protein>
    <submittedName>
        <fullName evidence="2">Chromosome 2, complete genome</fullName>
    </submittedName>
</protein>
<dbReference type="InParanoid" id="A0A0E0S3J3"/>
<reference evidence="3" key="5">
    <citation type="submission" date="2017-01" db="UniProtKB">
        <authorList>
            <consortium name="EnsemblFungi"/>
        </authorList>
    </citation>
    <scope>IDENTIFICATION</scope>
    <source>
        <strain evidence="3">PH-1 / ATCC MYA-4620 / FGSC 9075 / NRRL 31084</strain>
    </source>
</reference>